<accession>A0ABV0JS60</accession>
<comment type="caution">
    <text evidence="4">The sequence shown here is derived from an EMBL/GenBank/DDBJ whole genome shotgun (WGS) entry which is preliminary data.</text>
</comment>
<dbReference type="Gene3D" id="3.40.50.300">
    <property type="entry name" value="P-loop containing nucleotide triphosphate hydrolases"/>
    <property type="match status" value="1"/>
</dbReference>
<dbReference type="PANTHER" id="PTHR46844">
    <property type="entry name" value="SLR5058 PROTEIN"/>
    <property type="match status" value="1"/>
</dbReference>
<dbReference type="Pfam" id="PF22724">
    <property type="entry name" value="NCAB1"/>
    <property type="match status" value="1"/>
</dbReference>
<keyword evidence="5" id="KW-1185">Reference proteome</keyword>
<keyword evidence="1" id="KW-0042">Antenna complex</keyword>
<dbReference type="SUPFAM" id="SSF48371">
    <property type="entry name" value="ARM repeat"/>
    <property type="match status" value="1"/>
</dbReference>
<dbReference type="Gene3D" id="1.25.10.10">
    <property type="entry name" value="Leucine-rich Repeat Variant"/>
    <property type="match status" value="1"/>
</dbReference>
<dbReference type="RefSeq" id="WP_190422176.1">
    <property type="nucleotide sequence ID" value="NZ_JAMPKK010000040.1"/>
</dbReference>
<reference evidence="4 5" key="1">
    <citation type="submission" date="2022-04" db="EMBL/GenBank/DDBJ databases">
        <title>Positive selection, recombination, and allopatry shape intraspecific diversity of widespread and dominant cyanobacteria.</title>
        <authorList>
            <person name="Wei J."/>
            <person name="Shu W."/>
            <person name="Hu C."/>
        </authorList>
    </citation>
    <scope>NUCLEOTIDE SEQUENCE [LARGE SCALE GENOMIC DNA]</scope>
    <source>
        <strain evidence="4 5">GB2-A5</strain>
    </source>
</reference>
<evidence type="ECO:0000259" key="3">
    <source>
        <dbReference type="PROSITE" id="PS50837"/>
    </source>
</evidence>
<dbReference type="InterPro" id="IPR054570">
    <property type="entry name" value="NCC-H_dom"/>
</dbReference>
<dbReference type="InterPro" id="IPR045434">
    <property type="entry name" value="EAD4"/>
</dbReference>
<sequence length="1184" mass="136448">MPRNIGWREPAKSNAIKLLEALLSLADGWELDDCELKAAVQVEWVSENKLRVTGKVKQKRGKRETTVEIGTTKKALVKLVEKAGKSLEFPQRQQGEGSSREDREAEAVQTVFDCLRELGVFEEDPNNTRKNQGYWKFTLKLKHQTASLKENLAEIQLKWKGQNPEEPPPPPTNINWREVCQTRLDNQKRLLNNPLTCGNQPDFYVPLGLVEPKPKEEIRHRCDVSPEEGSRFYQLSETQITKTYNQPKEFFEEVLRQGQSKNSQGRRLGITGEPGAGKTTLCYQIAKWILKQNLGVPILIRLADIGSKSLGQFLLEDWLCHAADEVEAAPPEWKTAFRELVKSGDVWLLLDGVDEMPVASSLAAINRQLAEGWANKVRVVLTCRLNVWDADKNALRDFDVYRNLDFDEKQVKEFIQNWFADNQECKGLLQELAQPNRERINDLIKNPLRLALLCRTWKKGSKLPDTKAGLYERLVEAHYIWKDENQEFAISPEKQKELNQAFGELAKQAIDNKDFRFRLRETFIKSFLGEPNQEFSLFWWALKLGWLNRVGLPLAQEEDSDRAVYAFFHPTFQEYFAACTISDWHFFLTHDNDNPQPLPGNVYRIFEPQWKEVILLWLGRENVEREPKEEFIKVLLEFEDNCLKPYWGFYQYRAYFLAAAGMTEFESCSRIDEIVRQIVEWTFGFFDIDKQAWMYRGFYPIHKYARAVLWETNRSHVIVVISEWLCLCQEERIRKKVAENNGKQTEEENIKQLALTLLKFSPSNSQATQAINNLVNSSQNDLFKYLKSVKLEFNQLVAYLSNDRQENTEITDTLEKAIPKDIDEIAILINILQSSENDAKVFCETISKLDKIITGNLSALPVVVNIINQSLMEDGEADYYPLFIALECLPKIGAGSLEAINVLKEVLQRNLDYRHYAIKFKAVLALIAIGIGSQDAFNILIKIVHQREKRLYHQTALSLQNILQGDLFRQAVVNLKGYLNNSIYENDRGFYIHCYWTLLYCTQNMTYVDFYQAWCNPISTHPESQETTAVASNSSTQSFDLANFLQLLNTAIANNSNLNDTIHLICIDASKFDNPDNPASEIYAEMVMQGCPERQNGEPETMQALKVYCQLKCQGIFLIFYEDTSGEPPQSFSQTFLSSLSKFRNARRICVVSEQPCNLQTFSPSQPNLVADIVSWIREKMMEE</sequence>
<dbReference type="Proteomes" id="UP001442494">
    <property type="component" value="Unassembled WGS sequence"/>
</dbReference>
<organism evidence="4 5">
    <name type="scientific">Funiculus sociatus GB2-A5</name>
    <dbReference type="NCBI Taxonomy" id="2933946"/>
    <lineage>
        <taxon>Bacteria</taxon>
        <taxon>Bacillati</taxon>
        <taxon>Cyanobacteriota</taxon>
        <taxon>Cyanophyceae</taxon>
        <taxon>Coleofasciculales</taxon>
        <taxon>Coleofasciculaceae</taxon>
        <taxon>Funiculus</taxon>
    </lineage>
</organism>
<dbReference type="Pfam" id="PF05729">
    <property type="entry name" value="NACHT"/>
    <property type="match status" value="1"/>
</dbReference>
<gene>
    <name evidence="4" type="ORF">NDI37_17460</name>
</gene>
<dbReference type="InterPro" id="IPR003593">
    <property type="entry name" value="AAA+_ATPase"/>
</dbReference>
<dbReference type="InterPro" id="IPR016024">
    <property type="entry name" value="ARM-type_fold"/>
</dbReference>
<feature type="domain" description="NACHT" evidence="3">
    <location>
        <begin position="266"/>
        <end position="356"/>
    </location>
</feature>
<evidence type="ECO:0000313" key="4">
    <source>
        <dbReference type="EMBL" id="MEP0866252.1"/>
    </source>
</evidence>
<proteinExistence type="predicted"/>
<dbReference type="InterPro" id="IPR011989">
    <property type="entry name" value="ARM-like"/>
</dbReference>
<dbReference type="PROSITE" id="PS50837">
    <property type="entry name" value="NACHT"/>
    <property type="match status" value="1"/>
</dbReference>
<dbReference type="InterPro" id="IPR054611">
    <property type="entry name" value="NCAB"/>
</dbReference>
<evidence type="ECO:0000256" key="2">
    <source>
        <dbReference type="ARBA" id="ARBA00022738"/>
    </source>
</evidence>
<name>A0ABV0JS60_9CYAN</name>
<dbReference type="SMART" id="SM00382">
    <property type="entry name" value="AAA"/>
    <property type="match status" value="1"/>
</dbReference>
<dbReference type="SUPFAM" id="SSF52540">
    <property type="entry name" value="P-loop containing nucleoside triphosphate hydrolases"/>
    <property type="match status" value="1"/>
</dbReference>
<dbReference type="Pfam" id="PF22730">
    <property type="entry name" value="NCC-H"/>
    <property type="match status" value="1"/>
</dbReference>
<evidence type="ECO:0000313" key="5">
    <source>
        <dbReference type="Proteomes" id="UP001442494"/>
    </source>
</evidence>
<dbReference type="EMBL" id="JAMPKK010000040">
    <property type="protein sequence ID" value="MEP0866252.1"/>
    <property type="molecule type" value="Genomic_DNA"/>
</dbReference>
<evidence type="ECO:0000256" key="1">
    <source>
        <dbReference type="ARBA" id="ARBA00022549"/>
    </source>
</evidence>
<dbReference type="PANTHER" id="PTHR46844:SF1">
    <property type="entry name" value="SLR5058 PROTEIN"/>
    <property type="match status" value="1"/>
</dbReference>
<protein>
    <submittedName>
        <fullName evidence="4">NACHT domain-containing protein</fullName>
    </submittedName>
</protein>
<keyword evidence="2" id="KW-0605">Phycobilisome</keyword>
<dbReference type="InterPro" id="IPR027417">
    <property type="entry name" value="P-loop_NTPase"/>
</dbReference>
<dbReference type="Pfam" id="PF19959">
    <property type="entry name" value="EAD4"/>
    <property type="match status" value="1"/>
</dbReference>
<dbReference type="InterPro" id="IPR007111">
    <property type="entry name" value="NACHT_NTPase"/>
</dbReference>